<feature type="coiled-coil region" evidence="2">
    <location>
        <begin position="784"/>
        <end position="870"/>
    </location>
</feature>
<accession>A0A9P0QKY9</accession>
<evidence type="ECO:0000313" key="5">
    <source>
        <dbReference type="EMBL" id="CAH2350578.1"/>
    </source>
</evidence>
<evidence type="ECO:0000256" key="2">
    <source>
        <dbReference type="SAM" id="Coils"/>
    </source>
</evidence>
<feature type="region of interest" description="Disordered" evidence="3">
    <location>
        <begin position="115"/>
        <end position="169"/>
    </location>
</feature>
<evidence type="ECO:0000313" key="6">
    <source>
        <dbReference type="Proteomes" id="UP000837801"/>
    </source>
</evidence>
<dbReference type="InterPro" id="IPR000938">
    <property type="entry name" value="CAP-Gly_domain"/>
</dbReference>
<reference evidence="5" key="1">
    <citation type="submission" date="2022-03" db="EMBL/GenBank/DDBJ databases">
        <authorList>
            <person name="Legras J.-L."/>
            <person name="Devillers H."/>
            <person name="Grondin C."/>
        </authorList>
    </citation>
    <scope>NUCLEOTIDE SEQUENCE</scope>
    <source>
        <strain evidence="5">CLIB 1423</strain>
    </source>
</reference>
<dbReference type="SUPFAM" id="SSF74924">
    <property type="entry name" value="Cap-Gly domain"/>
    <property type="match status" value="1"/>
</dbReference>
<feature type="compositionally biased region" description="Low complexity" evidence="3">
    <location>
        <begin position="117"/>
        <end position="163"/>
    </location>
</feature>
<dbReference type="PROSITE" id="PS00845">
    <property type="entry name" value="CAP_GLY_1"/>
    <property type="match status" value="1"/>
</dbReference>
<organism evidence="5 6">
    <name type="scientific">[Candida] railenensis</name>
    <dbReference type="NCBI Taxonomy" id="45579"/>
    <lineage>
        <taxon>Eukaryota</taxon>
        <taxon>Fungi</taxon>
        <taxon>Dikarya</taxon>
        <taxon>Ascomycota</taxon>
        <taxon>Saccharomycotina</taxon>
        <taxon>Pichiomycetes</taxon>
        <taxon>Debaryomycetaceae</taxon>
        <taxon>Kurtzmaniella</taxon>
    </lineage>
</organism>
<sequence length="1155" mass="131532">MTLPTPQGMIEQHIGSKVFLPGAPGQGILRFVGEIEGKSGIFGGLELVGAMASLKGKNSGAVDGVQYFEVKIPMTGLFIPIERLKTANPQLSRPSSRKSGNHFFDVAANLNHVGAPNISNNNTVSRRTSSSSLTSPNGNSKISRPGSRLSSTSSRNTTNETGGLENQLKTLTISKDSLEKELEQLKTEHRRNLEEMKEKMLILNELQGTVESLHPLLENYEKELSERDSKLLKQRKEFERAREEWRESLDLLANTQQEAEQYYESEISKLNEKMEHLKNDNNSSKTVDNKDENILLQTSIDDLTMEKLLLEKKLNAKISSQEIEIRELKSKNSGKDEETEVVDNLRKEISSLETEIRQVKALLEESKSSNLDLHNEHATLKEVHLANANRTTEMEDKNSSLKEENRALQSKLDESSSQFEVMIQSLKKELEGIKSESTDKIDKIVADTLQQSLDELKLENQDLHQRLKIGNDKSEAQILSLKAEIESNNVTISELNEKISKSESTFQSLTKETENNVNSSNELLNERDNLQREKLELSRKLQDIEDNHKNLLEKLTKSEEKNKLLIVSLSKSQEDHRSTSKVLADHELSLSQLQDQIKQKSADDVDLNSLKEELAVLKNENELLHKLLLEKDEFIQKLESDSLSLKEELSNLHIHNKTLTEKLETGIPLELQEAKDSLQKEHEQIQNKLITKHESYKEESEKSKYKLQQDQEKLVEVHTKELDLLKANHEADLSSKSSEHSTFIKALEDSHLSNVQALSVDHEKFLKDLELKHQSEMQSIKSSNGNIEAIIAKHEKEVESLTSDHKLELDVYSNGHKSELESLNNKHEAELRALASTHEEFVSDLRNAHTTEIENLKEQQVSKLENLERELKSSHLSTTESLEKEHSSSIENLKSKHSKQLDLISNDHSNATIQLEDSLHTLRIENTSLSEKLKKSEASIKQLDAFKFTSESQFKEYENTIKAKDTFISDCQRQIDEHKKNAVPKQEVETLQEEILLLKKKLNENTELENMIESLKHDLEMRPTFEELAELQKSIEEIEVLHKSETEKQEKELKEVIKLKSEIEKELAITKKELKDLKDDLASSKLNGHQNFNISSNTTTKDYTLSSTESSISIGLPIYSPKVPIDPSSGKEKWCGLCERDGHDSIHCPYENDMF</sequence>
<dbReference type="EMBL" id="CAKXYY010000002">
    <property type="protein sequence ID" value="CAH2350578.1"/>
    <property type="molecule type" value="Genomic_DNA"/>
</dbReference>
<feature type="coiled-coil region" evidence="2">
    <location>
        <begin position="446"/>
        <end position="637"/>
    </location>
</feature>
<dbReference type="PANTHER" id="PTHR18870">
    <property type="entry name" value="PROTEIN TAG-278-RELATED"/>
    <property type="match status" value="1"/>
</dbReference>
<evidence type="ECO:0000256" key="1">
    <source>
        <dbReference type="ARBA" id="ARBA00023054"/>
    </source>
</evidence>
<dbReference type="Gene3D" id="2.30.30.190">
    <property type="entry name" value="CAP Gly-rich-like domain"/>
    <property type="match status" value="1"/>
</dbReference>
<evidence type="ECO:0000259" key="4">
    <source>
        <dbReference type="PROSITE" id="PS50245"/>
    </source>
</evidence>
<dbReference type="InterPro" id="IPR036859">
    <property type="entry name" value="CAP-Gly_dom_sf"/>
</dbReference>
<dbReference type="Proteomes" id="UP000837801">
    <property type="component" value="Unassembled WGS sequence"/>
</dbReference>
<dbReference type="AlphaFoldDB" id="A0A9P0QKY9"/>
<feature type="domain" description="CAP-Gly" evidence="4">
    <location>
        <begin position="33"/>
        <end position="80"/>
    </location>
</feature>
<dbReference type="SMART" id="SM01052">
    <property type="entry name" value="CAP_GLY"/>
    <property type="match status" value="1"/>
</dbReference>
<dbReference type="OrthoDB" id="2130750at2759"/>
<dbReference type="PANTHER" id="PTHR18870:SF9">
    <property type="entry name" value="PROTEIN TAG-278-RELATED"/>
    <property type="match status" value="1"/>
</dbReference>
<feature type="region of interest" description="Disordered" evidence="3">
    <location>
        <begin position="386"/>
        <end position="414"/>
    </location>
</feature>
<comment type="caution">
    <text evidence="5">The sequence shown here is derived from an EMBL/GenBank/DDBJ whole genome shotgun (WGS) entry which is preliminary data.</text>
</comment>
<evidence type="ECO:0000256" key="3">
    <source>
        <dbReference type="SAM" id="MobiDB-lite"/>
    </source>
</evidence>
<dbReference type="PROSITE" id="PS50245">
    <property type="entry name" value="CAP_GLY_2"/>
    <property type="match status" value="1"/>
</dbReference>
<dbReference type="Pfam" id="PF01302">
    <property type="entry name" value="CAP_GLY"/>
    <property type="match status" value="1"/>
</dbReference>
<feature type="compositionally biased region" description="Basic and acidic residues" evidence="3">
    <location>
        <begin position="392"/>
        <end position="414"/>
    </location>
</feature>
<feature type="coiled-coil region" evidence="2">
    <location>
        <begin position="988"/>
        <end position="1087"/>
    </location>
</feature>
<keyword evidence="6" id="KW-1185">Reference proteome</keyword>
<gene>
    <name evidence="5" type="ORF">CLIB1423_02S00298</name>
</gene>
<protein>
    <recommendedName>
        <fullName evidence="4">CAP-Gly domain-containing protein</fullName>
    </recommendedName>
</protein>
<name>A0A9P0QKY9_9ASCO</name>
<feature type="region of interest" description="Disordered" evidence="3">
    <location>
        <begin position="870"/>
        <end position="893"/>
    </location>
</feature>
<keyword evidence="1 2" id="KW-0175">Coiled coil</keyword>
<proteinExistence type="predicted"/>